<evidence type="ECO:0000313" key="2">
    <source>
        <dbReference type="EMBL" id="CAK9220110.1"/>
    </source>
</evidence>
<protein>
    <submittedName>
        <fullName evidence="2">Uncharacterized protein</fullName>
    </submittedName>
</protein>
<evidence type="ECO:0000256" key="1">
    <source>
        <dbReference type="SAM" id="MobiDB-lite"/>
    </source>
</evidence>
<reference evidence="2" key="1">
    <citation type="submission" date="2024-02" db="EMBL/GenBank/DDBJ databases">
        <authorList>
            <consortium name="ELIXIR-Norway"/>
            <consortium name="Elixir Norway"/>
        </authorList>
    </citation>
    <scope>NUCLEOTIDE SEQUENCE</scope>
</reference>
<accession>A0ABP0UGT0</accession>
<sequence>MRGMLQKGMGKRLVMMMTPSSGVLHRVSEDMMLVAEGTMMQVTGHRTLMSALVRRAGPLRQQAAYHTSTPCSSAPYYGKLDNDVIIWETRCKEKRLQSNNNPIVDYSCFKKNFSSHAASHERNSPAHCWKPDSSTGVWYPDGMNGIENTPFTATENTEPSNKVAAISSKEQEDARWLSMEELPDLDRKPSKNRAGAQEIIV</sequence>
<gene>
    <name evidence="2" type="ORF">CSSPTR1EN2_LOCUS15179</name>
</gene>
<keyword evidence="3" id="KW-1185">Reference proteome</keyword>
<dbReference type="EMBL" id="OZ019895">
    <property type="protein sequence ID" value="CAK9220110.1"/>
    <property type="molecule type" value="Genomic_DNA"/>
</dbReference>
<proteinExistence type="predicted"/>
<name>A0ABP0UGT0_9BRYO</name>
<organism evidence="2 3">
    <name type="scientific">Sphagnum troendelagicum</name>
    <dbReference type="NCBI Taxonomy" id="128251"/>
    <lineage>
        <taxon>Eukaryota</taxon>
        <taxon>Viridiplantae</taxon>
        <taxon>Streptophyta</taxon>
        <taxon>Embryophyta</taxon>
        <taxon>Bryophyta</taxon>
        <taxon>Sphagnophytina</taxon>
        <taxon>Sphagnopsida</taxon>
        <taxon>Sphagnales</taxon>
        <taxon>Sphagnaceae</taxon>
        <taxon>Sphagnum</taxon>
    </lineage>
</organism>
<evidence type="ECO:0000313" key="3">
    <source>
        <dbReference type="Proteomes" id="UP001497512"/>
    </source>
</evidence>
<feature type="region of interest" description="Disordered" evidence="1">
    <location>
        <begin position="178"/>
        <end position="201"/>
    </location>
</feature>
<dbReference type="Proteomes" id="UP001497512">
    <property type="component" value="Chromosome 3"/>
</dbReference>